<dbReference type="AlphaFoldDB" id="A0A9Q3Q1A1"/>
<feature type="compositionally biased region" description="Basic and acidic residues" evidence="1">
    <location>
        <begin position="89"/>
        <end position="103"/>
    </location>
</feature>
<accession>A0A9Q3Q1A1</accession>
<comment type="caution">
    <text evidence="2">The sequence shown here is derived from an EMBL/GenBank/DDBJ whole genome shotgun (WGS) entry which is preliminary data.</text>
</comment>
<dbReference type="Proteomes" id="UP000765509">
    <property type="component" value="Unassembled WGS sequence"/>
</dbReference>
<feature type="region of interest" description="Disordered" evidence="1">
    <location>
        <begin position="56"/>
        <end position="103"/>
    </location>
</feature>
<evidence type="ECO:0000313" key="2">
    <source>
        <dbReference type="EMBL" id="MBW0579622.1"/>
    </source>
</evidence>
<gene>
    <name evidence="2" type="ORF">O181_119337</name>
</gene>
<dbReference type="EMBL" id="AVOT02105514">
    <property type="protein sequence ID" value="MBW0579622.1"/>
    <property type="molecule type" value="Genomic_DNA"/>
</dbReference>
<name>A0A9Q3Q1A1_9BASI</name>
<feature type="non-terminal residue" evidence="2">
    <location>
        <position position="1"/>
    </location>
</feature>
<reference evidence="2" key="1">
    <citation type="submission" date="2021-03" db="EMBL/GenBank/DDBJ databases">
        <title>Draft genome sequence of rust myrtle Austropuccinia psidii MF-1, a brazilian biotype.</title>
        <authorList>
            <person name="Quecine M.C."/>
            <person name="Pachon D.M.R."/>
            <person name="Bonatelli M.L."/>
            <person name="Correr F.H."/>
            <person name="Franceschini L.M."/>
            <person name="Leite T.F."/>
            <person name="Margarido G.R.A."/>
            <person name="Almeida C.A."/>
            <person name="Ferrarezi J.A."/>
            <person name="Labate C.A."/>
        </authorList>
    </citation>
    <scope>NUCLEOTIDE SEQUENCE</scope>
    <source>
        <strain evidence="2">MF-1</strain>
    </source>
</reference>
<proteinExistence type="predicted"/>
<organism evidence="2 3">
    <name type="scientific">Austropuccinia psidii MF-1</name>
    <dbReference type="NCBI Taxonomy" id="1389203"/>
    <lineage>
        <taxon>Eukaryota</taxon>
        <taxon>Fungi</taxon>
        <taxon>Dikarya</taxon>
        <taxon>Basidiomycota</taxon>
        <taxon>Pucciniomycotina</taxon>
        <taxon>Pucciniomycetes</taxon>
        <taxon>Pucciniales</taxon>
        <taxon>Sphaerophragmiaceae</taxon>
        <taxon>Austropuccinia</taxon>
    </lineage>
</organism>
<protein>
    <submittedName>
        <fullName evidence="2">Uncharacterized protein</fullName>
    </submittedName>
</protein>
<sequence>VTLCEVFQLCSPGPTTSCSRVPLEREVRLLKPCPRNANAVLRGVYAIVFSHRSKTKNIHDEHSSTGRIADLSPNEIRNREMSTKGINKTRKEQNDMIRKRPTN</sequence>
<evidence type="ECO:0000313" key="3">
    <source>
        <dbReference type="Proteomes" id="UP000765509"/>
    </source>
</evidence>
<keyword evidence="3" id="KW-1185">Reference proteome</keyword>
<evidence type="ECO:0000256" key="1">
    <source>
        <dbReference type="SAM" id="MobiDB-lite"/>
    </source>
</evidence>